<dbReference type="SMART" id="SM00516">
    <property type="entry name" value="SEC14"/>
    <property type="match status" value="1"/>
</dbReference>
<evidence type="ECO:0000259" key="1">
    <source>
        <dbReference type="PROSITE" id="PS50191"/>
    </source>
</evidence>
<dbReference type="CDD" id="cd00170">
    <property type="entry name" value="SEC14"/>
    <property type="match status" value="1"/>
</dbReference>
<dbReference type="PROSITE" id="PS50191">
    <property type="entry name" value="CRAL_TRIO"/>
    <property type="match status" value="1"/>
</dbReference>
<dbReference type="PANTHER" id="PTHR45657:SF3">
    <property type="entry name" value="TRANSPORTER, PUTATIVE (AFU_ORTHOLOGUE AFUA_5G09260)-RELATED"/>
    <property type="match status" value="1"/>
</dbReference>
<dbReference type="SMART" id="SM01100">
    <property type="entry name" value="CRAL_TRIO_N"/>
    <property type="match status" value="1"/>
</dbReference>
<gene>
    <name evidence="2" type="ORF">PoMZ_04220</name>
</gene>
<dbReference type="InterPro" id="IPR036865">
    <property type="entry name" value="CRAL-TRIO_dom_sf"/>
</dbReference>
<sequence length="508" mass="56457">MCHWGVGLQSKPTGPLAAGKVGFSNGSVNTFTVAAGTAQAIVVCLAQVHEYQTRPLLFLISSLRSPAKPRSFHFNKRIAPRMTGSTEYATGATADPEVGYPKGHLGHLTDSETKALSEFKVLVTENGLYTPGPPPSHDDQTLLRFLRARRWVPQDAFKQFKETEEWRSATRLDTLYDTIELDSYEQSRVMYPQWTGRRDKRGIPVYLFEIKQLDSKAVAAYEKGADDTYSRAHADGSTPPKLLRLFALYENLTRFAQPLCTEMPDRPHPQTPITLSTNIVDVSGVSLRQFWNLKAHMQAASTLATAHYPETLDRIFVIGAPFFFSTVWGWIKRWFDPITVSKIFILSQAEVLPVLSSFMEVENIPKQYGGKLEFKWCDQPNLDPAIKERATWEQGFDNFPKGPVLWKVLDEERLECVAVGSVNQKQRNIRVCTLPRSFKGVVSSNQPYHKTEAAAAASDIAAVETGVQKLDIQEAKSDSEAVTTSKEEIIAEKGASSVDAPAASAKAA</sequence>
<evidence type="ECO:0000313" key="3">
    <source>
        <dbReference type="Proteomes" id="UP000294847"/>
    </source>
</evidence>
<evidence type="ECO:0000313" key="2">
    <source>
        <dbReference type="EMBL" id="QBZ59259.1"/>
    </source>
</evidence>
<reference evidence="2 3" key="1">
    <citation type="journal article" date="2019" name="Mol. Biol. Evol.">
        <title>Blast fungal genomes show frequent chromosomal changes, gene gains and losses, and effector gene turnover.</title>
        <authorList>
            <person name="Gomez Luciano L.B."/>
            <person name="Jason Tsai I."/>
            <person name="Chuma I."/>
            <person name="Tosa Y."/>
            <person name="Chen Y.H."/>
            <person name="Li J.Y."/>
            <person name="Li M.Y."/>
            <person name="Jade Lu M.Y."/>
            <person name="Nakayashiki H."/>
            <person name="Li W.H."/>
        </authorList>
    </citation>
    <scope>NUCLEOTIDE SEQUENCE [LARGE SCALE GENOMIC DNA]</scope>
    <source>
        <strain evidence="2">MZ5-1-6</strain>
    </source>
</reference>
<dbReference type="InterPro" id="IPR051026">
    <property type="entry name" value="PI/PC_transfer"/>
</dbReference>
<dbReference type="EMBL" id="CP034206">
    <property type="protein sequence ID" value="QBZ59259.1"/>
    <property type="molecule type" value="Genomic_DNA"/>
</dbReference>
<dbReference type="Pfam" id="PF00650">
    <property type="entry name" value="CRAL_TRIO"/>
    <property type="match status" value="1"/>
</dbReference>
<dbReference type="Gene3D" id="1.10.8.20">
    <property type="entry name" value="N-terminal domain of phosphatidylinositol transfer protein sec14p"/>
    <property type="match status" value="1"/>
</dbReference>
<feature type="domain" description="CRAL-TRIO" evidence="1">
    <location>
        <begin position="194"/>
        <end position="376"/>
    </location>
</feature>
<proteinExistence type="predicted"/>
<dbReference type="InterPro" id="IPR036273">
    <property type="entry name" value="CRAL/TRIO_N_dom_sf"/>
</dbReference>
<dbReference type="Gene3D" id="3.40.525.10">
    <property type="entry name" value="CRAL-TRIO lipid binding domain"/>
    <property type="match status" value="1"/>
</dbReference>
<dbReference type="AlphaFoldDB" id="A0A4P7N9Q4"/>
<dbReference type="InterPro" id="IPR001251">
    <property type="entry name" value="CRAL-TRIO_dom"/>
</dbReference>
<dbReference type="PANTHER" id="PTHR45657">
    <property type="entry name" value="CRAL-TRIO DOMAIN-CONTAINING PROTEIN YKL091C-RELATED"/>
    <property type="match status" value="1"/>
</dbReference>
<dbReference type="Pfam" id="PF03765">
    <property type="entry name" value="CRAL_TRIO_N"/>
    <property type="match status" value="1"/>
</dbReference>
<dbReference type="SUPFAM" id="SSF52087">
    <property type="entry name" value="CRAL/TRIO domain"/>
    <property type="match status" value="1"/>
</dbReference>
<dbReference type="Proteomes" id="UP000294847">
    <property type="component" value="Chromosome 3"/>
</dbReference>
<name>A0A4P7N9Q4_PYROR</name>
<dbReference type="InterPro" id="IPR011074">
    <property type="entry name" value="CRAL/TRIO_N_dom"/>
</dbReference>
<dbReference type="SUPFAM" id="SSF46938">
    <property type="entry name" value="CRAL/TRIO N-terminal domain"/>
    <property type="match status" value="1"/>
</dbReference>
<protein>
    <recommendedName>
        <fullName evidence="1">CRAL-TRIO domain-containing protein</fullName>
    </recommendedName>
</protein>
<accession>A0A4P7N9Q4</accession>
<organism evidence="2 3">
    <name type="scientific">Pyricularia oryzae</name>
    <name type="common">Rice blast fungus</name>
    <name type="synonym">Magnaporthe oryzae</name>
    <dbReference type="NCBI Taxonomy" id="318829"/>
    <lineage>
        <taxon>Eukaryota</taxon>
        <taxon>Fungi</taxon>
        <taxon>Dikarya</taxon>
        <taxon>Ascomycota</taxon>
        <taxon>Pezizomycotina</taxon>
        <taxon>Sordariomycetes</taxon>
        <taxon>Sordariomycetidae</taxon>
        <taxon>Magnaporthales</taxon>
        <taxon>Pyriculariaceae</taxon>
        <taxon>Pyricularia</taxon>
    </lineage>
</organism>